<dbReference type="GeneTree" id="ENSGT00940000163078"/>
<gene>
    <name evidence="4 6" type="primary">Cdkn2a</name>
</gene>
<dbReference type="GO" id="GO:0006915">
    <property type="term" value="P:apoptotic process"/>
    <property type="evidence" value="ECO:0007669"/>
    <property type="project" value="InterPro"/>
</dbReference>
<evidence type="ECO:0000256" key="3">
    <source>
        <dbReference type="SAM" id="MobiDB-lite"/>
    </source>
</evidence>
<reference evidence="4" key="3">
    <citation type="submission" date="2025-09" db="UniProtKB">
        <authorList>
            <consortium name="Ensembl"/>
        </authorList>
    </citation>
    <scope>IDENTIFICATION</scope>
    <source>
        <strain evidence="4">Brown Norway</strain>
    </source>
</reference>
<dbReference type="InterPro" id="IPR002110">
    <property type="entry name" value="Ankyrin_rpt"/>
</dbReference>
<organism evidence="4 5">
    <name type="scientific">Rattus norvegicus</name>
    <name type="common">Rat</name>
    <dbReference type="NCBI Taxonomy" id="10116"/>
    <lineage>
        <taxon>Eukaryota</taxon>
        <taxon>Metazoa</taxon>
        <taxon>Chordata</taxon>
        <taxon>Craniata</taxon>
        <taxon>Vertebrata</taxon>
        <taxon>Euteleostomi</taxon>
        <taxon>Mammalia</taxon>
        <taxon>Eutheria</taxon>
        <taxon>Euarchontoglires</taxon>
        <taxon>Glires</taxon>
        <taxon>Rodentia</taxon>
        <taxon>Myomorpha</taxon>
        <taxon>Muroidea</taxon>
        <taxon>Muridae</taxon>
        <taxon>Murinae</taxon>
        <taxon>Rattus</taxon>
    </lineage>
</organism>
<feature type="region of interest" description="Disordered" evidence="3">
    <location>
        <begin position="1"/>
        <end position="20"/>
    </location>
</feature>
<dbReference type="GO" id="GO:0008285">
    <property type="term" value="P:negative regulation of cell population proliferation"/>
    <property type="evidence" value="ECO:0007669"/>
    <property type="project" value="InterPro"/>
</dbReference>
<dbReference type="InterPro" id="IPR050776">
    <property type="entry name" value="Ank_Repeat/CDKN_Inhibitor"/>
</dbReference>
<reference evidence="4" key="2">
    <citation type="submission" date="2025-08" db="UniProtKB">
        <authorList>
            <consortium name="Ensembl"/>
        </authorList>
    </citation>
    <scope>IDENTIFICATION</scope>
    <source>
        <strain evidence="4">Brown Norway</strain>
    </source>
</reference>
<dbReference type="Ensembl" id="ENSRNOT00000079251.3">
    <property type="protein sequence ID" value="ENSRNOP00000072063.3"/>
    <property type="gene ID" value="ENSRNOG00000059837.3"/>
</dbReference>
<sequence>MRQAPRAPPPGRLREAFPRDWGPRAWDTGARLRAEMGVERRWAGGGAWVARCLLAEGAGGGASHLACHSNATAGRVRPQEHGSQVMMMGNVKVAALLLSYGADSNCEDPTTLSRPVHDAAREGFLDTLVVLHQAGARLDVRDAWGRLPLDLALERGHHDVVRYLRYLLSSAGNVSRVTDRHNFCSSTPRCLGLRGQPPKQR</sequence>
<feature type="compositionally biased region" description="Pro residues" evidence="3">
    <location>
        <begin position="1"/>
        <end position="11"/>
    </location>
</feature>
<dbReference type="AlphaFoldDB" id="A0A0G2K211"/>
<protein>
    <submittedName>
        <fullName evidence="4">Cyclin-dependent kinase inhibitor 2A</fullName>
    </submittedName>
</protein>
<keyword evidence="5" id="KW-1185">Reference proteome</keyword>
<evidence type="ECO:0000313" key="4">
    <source>
        <dbReference type="Ensembl" id="ENSRNOP00000072063.3"/>
    </source>
</evidence>
<proteinExistence type="predicted"/>
<dbReference type="Pfam" id="PF13637">
    <property type="entry name" value="Ank_4"/>
    <property type="match status" value="1"/>
</dbReference>
<keyword evidence="1" id="KW-0677">Repeat</keyword>
<dbReference type="PANTHER" id="PTHR24201:SF8">
    <property type="entry name" value="CYCLIN-DEPENDENT KINASE 4 INHIBITOR B"/>
    <property type="match status" value="1"/>
</dbReference>
<keyword evidence="2" id="KW-0040">ANK repeat</keyword>
<dbReference type="Bgee" id="ENSRNOG00000059837">
    <property type="expression patterns" value="Expressed in thymus and 7 other cell types or tissues"/>
</dbReference>
<dbReference type="Proteomes" id="UP000002494">
    <property type="component" value="Chromosome 5"/>
</dbReference>
<dbReference type="PANTHER" id="PTHR24201">
    <property type="entry name" value="ANK_REP_REGION DOMAIN-CONTAINING PROTEIN"/>
    <property type="match status" value="1"/>
</dbReference>
<evidence type="ECO:0000256" key="1">
    <source>
        <dbReference type="ARBA" id="ARBA00022737"/>
    </source>
</evidence>
<accession>A0A0G2K211</accession>
<evidence type="ECO:0000313" key="6">
    <source>
        <dbReference type="RGD" id="2323"/>
    </source>
</evidence>
<dbReference type="VEuPathDB" id="HostDB:ENSRNOG00000059837"/>
<evidence type="ECO:0000256" key="2">
    <source>
        <dbReference type="ARBA" id="ARBA00023043"/>
    </source>
</evidence>
<dbReference type="Gene3D" id="1.25.40.20">
    <property type="entry name" value="Ankyrin repeat-containing domain"/>
    <property type="match status" value="1"/>
</dbReference>
<reference evidence="4" key="1">
    <citation type="submission" date="2024-01" db="EMBL/GenBank/DDBJ databases">
        <title>GRCr8: a new rat reference genome assembly contstructed from accurate long reads and long range scaffolding.</title>
        <authorList>
            <person name="Doris P.A."/>
            <person name="Kalbfleisch T."/>
            <person name="Li K."/>
            <person name="Howe K."/>
            <person name="Wood J."/>
        </authorList>
    </citation>
    <scope>NUCLEOTIDE SEQUENCE [LARGE SCALE GENOMIC DNA]</scope>
    <source>
        <strain evidence="4">Brown Norway</strain>
    </source>
</reference>
<dbReference type="ExpressionAtlas" id="A0A0G2K211">
    <property type="expression patterns" value="baseline and differential"/>
</dbReference>
<name>A0A0G2K211_RAT</name>
<evidence type="ECO:0000313" key="5">
    <source>
        <dbReference type="Proteomes" id="UP000002494"/>
    </source>
</evidence>
<dbReference type="RGD" id="2323">
    <property type="gene designation" value="Cdkn2a"/>
</dbReference>
<dbReference type="SUPFAM" id="SSF48403">
    <property type="entry name" value="Ankyrin repeat"/>
    <property type="match status" value="1"/>
</dbReference>
<dbReference type="InterPro" id="IPR036770">
    <property type="entry name" value="Ankyrin_rpt-contain_sf"/>
</dbReference>
<dbReference type="GO" id="GO:0051726">
    <property type="term" value="P:regulation of cell cycle"/>
    <property type="evidence" value="ECO:0007669"/>
    <property type="project" value="InterPro"/>
</dbReference>